<name>A0AAV7VLI5_PLEWA</name>
<sequence length="118" mass="13178">MLAWLLRQERPVPIIQLLRSSSGERILGQIMVNAHLHEHLRVIYAAPWSAGETQIQTYLNGLRLPRLMTAQVEELEGDISLNDLREALSGMATGKAPGPEGLPVEYYLTYSAVLLSRL</sequence>
<protein>
    <submittedName>
        <fullName evidence="1">Uncharacterized protein</fullName>
    </submittedName>
</protein>
<keyword evidence="2" id="KW-1185">Reference proteome</keyword>
<evidence type="ECO:0000313" key="1">
    <source>
        <dbReference type="EMBL" id="KAJ1201786.1"/>
    </source>
</evidence>
<gene>
    <name evidence="1" type="ORF">NDU88_005592</name>
</gene>
<accession>A0AAV7VLI5</accession>
<comment type="caution">
    <text evidence="1">The sequence shown here is derived from an EMBL/GenBank/DDBJ whole genome shotgun (WGS) entry which is preliminary data.</text>
</comment>
<proteinExistence type="predicted"/>
<dbReference type="Proteomes" id="UP001066276">
    <property type="component" value="Chromosome 2_1"/>
</dbReference>
<dbReference type="AlphaFoldDB" id="A0AAV7VLI5"/>
<organism evidence="1 2">
    <name type="scientific">Pleurodeles waltl</name>
    <name type="common">Iberian ribbed newt</name>
    <dbReference type="NCBI Taxonomy" id="8319"/>
    <lineage>
        <taxon>Eukaryota</taxon>
        <taxon>Metazoa</taxon>
        <taxon>Chordata</taxon>
        <taxon>Craniata</taxon>
        <taxon>Vertebrata</taxon>
        <taxon>Euteleostomi</taxon>
        <taxon>Amphibia</taxon>
        <taxon>Batrachia</taxon>
        <taxon>Caudata</taxon>
        <taxon>Salamandroidea</taxon>
        <taxon>Salamandridae</taxon>
        <taxon>Pleurodelinae</taxon>
        <taxon>Pleurodeles</taxon>
    </lineage>
</organism>
<dbReference type="EMBL" id="JANPWB010000003">
    <property type="protein sequence ID" value="KAJ1201786.1"/>
    <property type="molecule type" value="Genomic_DNA"/>
</dbReference>
<evidence type="ECO:0000313" key="2">
    <source>
        <dbReference type="Proteomes" id="UP001066276"/>
    </source>
</evidence>
<reference evidence="1" key="1">
    <citation type="journal article" date="2022" name="bioRxiv">
        <title>Sequencing and chromosome-scale assembly of the giantPleurodeles waltlgenome.</title>
        <authorList>
            <person name="Brown T."/>
            <person name="Elewa A."/>
            <person name="Iarovenko S."/>
            <person name="Subramanian E."/>
            <person name="Araus A.J."/>
            <person name="Petzold A."/>
            <person name="Susuki M."/>
            <person name="Suzuki K.-i.T."/>
            <person name="Hayashi T."/>
            <person name="Toyoda A."/>
            <person name="Oliveira C."/>
            <person name="Osipova E."/>
            <person name="Leigh N.D."/>
            <person name="Simon A."/>
            <person name="Yun M.H."/>
        </authorList>
    </citation>
    <scope>NUCLEOTIDE SEQUENCE</scope>
    <source>
        <strain evidence="1">20211129_DDA</strain>
        <tissue evidence="1">Liver</tissue>
    </source>
</reference>